<keyword evidence="3" id="KW-1185">Reference proteome</keyword>
<dbReference type="Proteomes" id="UP000738126">
    <property type="component" value="Unassembled WGS sequence"/>
</dbReference>
<organism evidence="2 3">
    <name type="scientific">Halorhodospira neutriphila</name>
    <dbReference type="NCBI Taxonomy" id="168379"/>
    <lineage>
        <taxon>Bacteria</taxon>
        <taxon>Pseudomonadati</taxon>
        <taxon>Pseudomonadota</taxon>
        <taxon>Gammaproteobacteria</taxon>
        <taxon>Chromatiales</taxon>
        <taxon>Ectothiorhodospiraceae</taxon>
        <taxon>Halorhodospira</taxon>
    </lineage>
</organism>
<proteinExistence type="predicted"/>
<keyword evidence="1" id="KW-0175">Coiled coil</keyword>
<accession>A0ABS1E5S8</accession>
<sequence length="121" mass="13707">MDNIQEIERLAEAEARAAQQRARSRHDRGAVGIYHAVRADALQYRMRRLAEDLAARERDLAWLERRLREAEPWQDAGEALAADWLRLCGLYGEQGALRCLRDRLQGLAELYRGGPGGGGHE</sequence>
<protein>
    <submittedName>
        <fullName evidence="2">Uncharacterized protein</fullName>
    </submittedName>
</protein>
<reference evidence="2 3" key="1">
    <citation type="journal article" date="2020" name="Microorganisms">
        <title>Osmotic Adaptation and Compatible Solute Biosynthesis of Phototrophic Bacteria as Revealed from Genome Analyses.</title>
        <authorList>
            <person name="Imhoff J.F."/>
            <person name="Rahn T."/>
            <person name="Kunzel S."/>
            <person name="Keller A."/>
            <person name="Neulinger S.C."/>
        </authorList>
    </citation>
    <scope>NUCLEOTIDE SEQUENCE [LARGE SCALE GENOMIC DNA]</scope>
    <source>
        <strain evidence="2 3">DSM 15116</strain>
    </source>
</reference>
<comment type="caution">
    <text evidence="2">The sequence shown here is derived from an EMBL/GenBank/DDBJ whole genome shotgun (WGS) entry which is preliminary data.</text>
</comment>
<evidence type="ECO:0000313" key="2">
    <source>
        <dbReference type="EMBL" id="MBK1727096.1"/>
    </source>
</evidence>
<dbReference type="RefSeq" id="WP_200259675.1">
    <property type="nucleotide sequence ID" value="NZ_NRSH01000098.1"/>
</dbReference>
<dbReference type="EMBL" id="NRSH01000098">
    <property type="protein sequence ID" value="MBK1727096.1"/>
    <property type="molecule type" value="Genomic_DNA"/>
</dbReference>
<gene>
    <name evidence="2" type="ORF">CKO13_08690</name>
</gene>
<evidence type="ECO:0000313" key="3">
    <source>
        <dbReference type="Proteomes" id="UP000738126"/>
    </source>
</evidence>
<evidence type="ECO:0000256" key="1">
    <source>
        <dbReference type="SAM" id="Coils"/>
    </source>
</evidence>
<feature type="coiled-coil region" evidence="1">
    <location>
        <begin position="1"/>
        <end position="66"/>
    </location>
</feature>
<name>A0ABS1E5S8_9GAMM</name>